<evidence type="ECO:0000256" key="6">
    <source>
        <dbReference type="RuleBase" id="RU000320"/>
    </source>
</evidence>
<feature type="transmembrane region" description="Helical" evidence="5">
    <location>
        <begin position="275"/>
        <end position="297"/>
    </location>
</feature>
<evidence type="ECO:0000313" key="8">
    <source>
        <dbReference type="EMBL" id="SHJ41819.1"/>
    </source>
</evidence>
<dbReference type="OrthoDB" id="9807568at2"/>
<evidence type="ECO:0000259" key="7">
    <source>
        <dbReference type="Pfam" id="PF00361"/>
    </source>
</evidence>
<dbReference type="EMBL" id="FQYR01000003">
    <property type="protein sequence ID" value="SHJ41819.1"/>
    <property type="molecule type" value="Genomic_DNA"/>
</dbReference>
<dbReference type="NCBIfam" id="TIGR01770">
    <property type="entry name" value="NDH_I_N"/>
    <property type="match status" value="1"/>
</dbReference>
<comment type="subunit">
    <text evidence="5">NDH-1 is composed of 14 different subunits. Subunits NuoA, H, J, K, L, M, N constitute the membrane sector of the complex.</text>
</comment>
<keyword evidence="3 5" id="KW-1133">Transmembrane helix</keyword>
<keyword evidence="2 5" id="KW-0812">Transmembrane</keyword>
<dbReference type="GO" id="GO:0008137">
    <property type="term" value="F:NADH dehydrogenase (ubiquinone) activity"/>
    <property type="evidence" value="ECO:0007669"/>
    <property type="project" value="InterPro"/>
</dbReference>
<feature type="transmembrane region" description="Helical" evidence="5">
    <location>
        <begin position="165"/>
        <end position="187"/>
    </location>
</feature>
<sequence length="478" mass="51358">MHLLEFFVAGFGLALLMWEAFASPKNKSILALAGAGGLTVALIVLIWSTCCPCTSCEVPQWMSRFYGIGEYTVFFKGFALVSTIIVLLMSYDFRKILNRYTCPDATENNTGEFYCLPVFACAGLMWMASATDLVSIFVALELVTITFYVMVAYMRRNVGSLEAGVKYLILGALSTGFLVYGIAWLYGATKTTDLAAIAAGPITSSPALLYGLALIIISLGFKVGAAPMQLWIPDVYQGAPTPITSFLSVASKAAGFGVAITILKPFLMAEATQPAVATILVLMAAATLIYGNFAALAQTNFKRLLAYSSIAHAGFILLGMATQSFDSVLFYLATYLIMTFAGFFVLGLIRNNDDSDEIDAFNGLGKRNPTLALAVTIIMASMAGVPLTAGFLGKFFIFGAAVNNLDIVSWPVLVVAFAAAASGFYYYFKVIRAVYWFAPEKSEPLQISLIAKLALILFTTAIIVFGIYPQPIMSIVGG</sequence>
<feature type="transmembrane region" description="Helical" evidence="5">
    <location>
        <begin position="68"/>
        <end position="91"/>
    </location>
</feature>
<feature type="transmembrane region" description="Helical" evidence="5">
    <location>
        <begin position="207"/>
        <end position="231"/>
    </location>
</feature>
<evidence type="ECO:0000256" key="5">
    <source>
        <dbReference type="HAMAP-Rule" id="MF_00445"/>
    </source>
</evidence>
<feature type="transmembrane region" description="Helical" evidence="5">
    <location>
        <begin position="407"/>
        <end position="428"/>
    </location>
</feature>
<dbReference type="GO" id="GO:0042773">
    <property type="term" value="P:ATP synthesis coupled electron transport"/>
    <property type="evidence" value="ECO:0007669"/>
    <property type="project" value="InterPro"/>
</dbReference>
<evidence type="ECO:0000256" key="4">
    <source>
        <dbReference type="ARBA" id="ARBA00023136"/>
    </source>
</evidence>
<dbReference type="PANTHER" id="PTHR22773">
    <property type="entry name" value="NADH DEHYDROGENASE"/>
    <property type="match status" value="1"/>
</dbReference>
<keyword evidence="5" id="KW-0813">Transport</keyword>
<name>A0A1M6J5B3_9BACT</name>
<feature type="transmembrane region" description="Helical" evidence="5">
    <location>
        <begin position="449"/>
        <end position="468"/>
    </location>
</feature>
<dbReference type="InParanoid" id="A0A1M6J5B3"/>
<keyword evidence="5" id="KW-1278">Translocase</keyword>
<comment type="subcellular location">
    <subcellularLocation>
        <location evidence="5">Cell membrane</location>
        <topology evidence="5">Multi-pass membrane protein</topology>
    </subcellularLocation>
    <subcellularLocation>
        <location evidence="1">Endomembrane system</location>
        <topology evidence="1">Multi-pass membrane protein</topology>
    </subcellularLocation>
    <subcellularLocation>
        <location evidence="6">Membrane</location>
        <topology evidence="6">Multi-pass membrane protein</topology>
    </subcellularLocation>
</comment>
<dbReference type="STRING" id="1123071.SAMN02745181_2012"/>
<dbReference type="Proteomes" id="UP000184510">
    <property type="component" value="Unassembled WGS sequence"/>
</dbReference>
<dbReference type="GO" id="GO:0050136">
    <property type="term" value="F:NADH dehydrogenase (quinone) (non-electrogenic) activity"/>
    <property type="evidence" value="ECO:0007669"/>
    <property type="project" value="UniProtKB-UniRule"/>
</dbReference>
<keyword evidence="9" id="KW-1185">Reference proteome</keyword>
<gene>
    <name evidence="5" type="primary">nuoN</name>
    <name evidence="8" type="ORF">SAMN02745181_2012</name>
</gene>
<keyword evidence="4 5" id="KW-0472">Membrane</keyword>
<feature type="transmembrane region" description="Helical" evidence="5">
    <location>
        <begin position="243"/>
        <end position="263"/>
    </location>
</feature>
<dbReference type="HAMAP" id="MF_00445">
    <property type="entry name" value="NDH1_NuoN_1"/>
    <property type="match status" value="1"/>
</dbReference>
<evidence type="ECO:0000256" key="1">
    <source>
        <dbReference type="ARBA" id="ARBA00004127"/>
    </source>
</evidence>
<organism evidence="8 9">
    <name type="scientific">Rubritalea squalenifaciens DSM 18772</name>
    <dbReference type="NCBI Taxonomy" id="1123071"/>
    <lineage>
        <taxon>Bacteria</taxon>
        <taxon>Pseudomonadati</taxon>
        <taxon>Verrucomicrobiota</taxon>
        <taxon>Verrucomicrobiia</taxon>
        <taxon>Verrucomicrobiales</taxon>
        <taxon>Rubritaleaceae</taxon>
        <taxon>Rubritalea</taxon>
    </lineage>
</organism>
<dbReference type="FunCoup" id="A0A1M6J5B3">
    <property type="interactions" value="122"/>
</dbReference>
<keyword evidence="5" id="KW-1003">Cell membrane</keyword>
<comment type="catalytic activity">
    <reaction evidence="5">
        <text>a quinone + NADH + 5 H(+)(in) = a quinol + NAD(+) + 4 H(+)(out)</text>
        <dbReference type="Rhea" id="RHEA:57888"/>
        <dbReference type="ChEBI" id="CHEBI:15378"/>
        <dbReference type="ChEBI" id="CHEBI:24646"/>
        <dbReference type="ChEBI" id="CHEBI:57540"/>
        <dbReference type="ChEBI" id="CHEBI:57945"/>
        <dbReference type="ChEBI" id="CHEBI:132124"/>
    </reaction>
</comment>
<feature type="transmembrane region" description="Helical" evidence="5">
    <location>
        <begin position="328"/>
        <end position="349"/>
    </location>
</feature>
<feature type="transmembrane region" description="Helical" evidence="5">
    <location>
        <begin position="370"/>
        <end position="401"/>
    </location>
</feature>
<feature type="transmembrane region" description="Helical" evidence="5">
    <location>
        <begin position="134"/>
        <end position="153"/>
    </location>
</feature>
<dbReference type="InterPro" id="IPR010096">
    <property type="entry name" value="NADH-Q_OxRdtase_suN/2"/>
</dbReference>
<protein>
    <recommendedName>
        <fullName evidence="5">NADH-quinone oxidoreductase subunit N</fullName>
        <ecNumber evidence="5">7.1.1.-</ecNumber>
    </recommendedName>
    <alternativeName>
        <fullName evidence="5">NADH dehydrogenase I subunit N</fullName>
    </alternativeName>
    <alternativeName>
        <fullName evidence="5">NDH-1 subunit N</fullName>
    </alternativeName>
</protein>
<keyword evidence="5" id="KW-0874">Quinone</keyword>
<keyword evidence="5" id="KW-0830">Ubiquinone</keyword>
<dbReference type="GO" id="GO:0012505">
    <property type="term" value="C:endomembrane system"/>
    <property type="evidence" value="ECO:0007669"/>
    <property type="project" value="UniProtKB-SubCell"/>
</dbReference>
<feature type="transmembrane region" description="Helical" evidence="5">
    <location>
        <begin position="29"/>
        <end position="48"/>
    </location>
</feature>
<keyword evidence="5" id="KW-0520">NAD</keyword>
<comment type="function">
    <text evidence="5">NDH-1 shuttles electrons from NADH, via FMN and iron-sulfur (Fe-S) centers, to quinones in the respiratory chain. The immediate electron acceptor for the enzyme in this species is believed to be ubiquinone. Couples the redox reaction to proton translocation (for every two electrons transferred, four hydrogen ions are translocated across the cytoplasmic membrane), and thus conserves the redox energy in a proton gradient.</text>
</comment>
<proteinExistence type="inferred from homology"/>
<dbReference type="AlphaFoldDB" id="A0A1M6J5B3"/>
<evidence type="ECO:0000256" key="2">
    <source>
        <dbReference type="ARBA" id="ARBA00022692"/>
    </source>
</evidence>
<comment type="similarity">
    <text evidence="5">Belongs to the complex I subunit 2 family.</text>
</comment>
<evidence type="ECO:0000256" key="3">
    <source>
        <dbReference type="ARBA" id="ARBA00022989"/>
    </source>
</evidence>
<dbReference type="GO" id="GO:0005886">
    <property type="term" value="C:plasma membrane"/>
    <property type="evidence" value="ECO:0007669"/>
    <property type="project" value="UniProtKB-SubCell"/>
</dbReference>
<feature type="transmembrane region" description="Helical" evidence="5">
    <location>
        <begin position="304"/>
        <end position="322"/>
    </location>
</feature>
<dbReference type="Pfam" id="PF00361">
    <property type="entry name" value="Proton_antipo_M"/>
    <property type="match status" value="1"/>
</dbReference>
<reference evidence="8 9" key="1">
    <citation type="submission" date="2016-11" db="EMBL/GenBank/DDBJ databases">
        <authorList>
            <person name="Jaros S."/>
            <person name="Januszkiewicz K."/>
            <person name="Wedrychowicz H."/>
        </authorList>
    </citation>
    <scope>NUCLEOTIDE SEQUENCE [LARGE SCALE GENOMIC DNA]</scope>
    <source>
        <strain evidence="8 9">DSM 18772</strain>
    </source>
</reference>
<feature type="domain" description="NADH:quinone oxidoreductase/Mrp antiporter transmembrane" evidence="7">
    <location>
        <begin position="130"/>
        <end position="416"/>
    </location>
</feature>
<feature type="transmembrane region" description="Helical" evidence="5">
    <location>
        <begin position="111"/>
        <end position="128"/>
    </location>
</feature>
<dbReference type="RefSeq" id="WP_143183580.1">
    <property type="nucleotide sequence ID" value="NZ_FQYR01000003.1"/>
</dbReference>
<dbReference type="EC" id="7.1.1.-" evidence="5"/>
<evidence type="ECO:0000313" key="9">
    <source>
        <dbReference type="Proteomes" id="UP000184510"/>
    </source>
</evidence>
<accession>A0A1M6J5B3</accession>
<feature type="transmembrane region" description="Helical" evidence="5">
    <location>
        <begin position="6"/>
        <end position="22"/>
    </location>
</feature>
<dbReference type="InterPro" id="IPR001750">
    <property type="entry name" value="ND/Mrp_TM"/>
</dbReference>
<dbReference type="GO" id="GO:0048038">
    <property type="term" value="F:quinone binding"/>
    <property type="evidence" value="ECO:0007669"/>
    <property type="project" value="UniProtKB-KW"/>
</dbReference>